<keyword evidence="1" id="KW-0812">Transmembrane</keyword>
<dbReference type="Proteomes" id="UP000823757">
    <property type="component" value="Unassembled WGS sequence"/>
</dbReference>
<comment type="caution">
    <text evidence="2">The sequence shown here is derived from an EMBL/GenBank/DDBJ whole genome shotgun (WGS) entry which is preliminary data.</text>
</comment>
<gene>
    <name evidence="2" type="ORF">IAB91_07745</name>
</gene>
<reference evidence="2" key="1">
    <citation type="submission" date="2020-10" db="EMBL/GenBank/DDBJ databases">
        <authorList>
            <person name="Gilroy R."/>
        </authorList>
    </citation>
    <scope>NUCLEOTIDE SEQUENCE</scope>
    <source>
        <strain evidence="2">B1-13419</strain>
    </source>
</reference>
<organism evidence="2 3">
    <name type="scientific">Candidatus Cryptobacteroides faecigallinarum</name>
    <dbReference type="NCBI Taxonomy" id="2840763"/>
    <lineage>
        <taxon>Bacteria</taxon>
        <taxon>Pseudomonadati</taxon>
        <taxon>Bacteroidota</taxon>
        <taxon>Bacteroidia</taxon>
        <taxon>Bacteroidales</taxon>
        <taxon>Candidatus Cryptobacteroides</taxon>
    </lineage>
</organism>
<keyword evidence="1" id="KW-1133">Transmembrane helix</keyword>
<dbReference type="AlphaFoldDB" id="A0A9D9IMV3"/>
<evidence type="ECO:0000313" key="2">
    <source>
        <dbReference type="EMBL" id="MBO8475165.1"/>
    </source>
</evidence>
<sequence length="226" mass="25531">MVKKIFSYLILPIIIIGLVYLIVESIMEPIRFNEQKEAREAVAIQRLKDIRDLQVAFKSETGHFTPSIDSLKDFYNNGTLKVVMQIGSNDDSLAVVNTQKLKRRNPRITPQQMLQLYVKGEHLVFSIENEIPVKDTLFNGRPDFCIDSLAFIPFCGDSIIMESAVKRVSGVNVPLFEASMPYKQLLQGLDNQLRINLDAEREDTGRYPGLKVGSVTAPNNNAGNWE</sequence>
<reference evidence="2" key="2">
    <citation type="journal article" date="2021" name="PeerJ">
        <title>Extensive microbial diversity within the chicken gut microbiome revealed by metagenomics and culture.</title>
        <authorList>
            <person name="Gilroy R."/>
            <person name="Ravi A."/>
            <person name="Getino M."/>
            <person name="Pursley I."/>
            <person name="Horton D.L."/>
            <person name="Alikhan N.F."/>
            <person name="Baker D."/>
            <person name="Gharbi K."/>
            <person name="Hall N."/>
            <person name="Watson M."/>
            <person name="Adriaenssens E.M."/>
            <person name="Foster-Nyarko E."/>
            <person name="Jarju S."/>
            <person name="Secka A."/>
            <person name="Antonio M."/>
            <person name="Oren A."/>
            <person name="Chaudhuri R.R."/>
            <person name="La Ragione R."/>
            <person name="Hildebrand F."/>
            <person name="Pallen M.J."/>
        </authorList>
    </citation>
    <scope>NUCLEOTIDE SEQUENCE</scope>
    <source>
        <strain evidence="2">B1-13419</strain>
    </source>
</reference>
<dbReference type="EMBL" id="JADIMD010000116">
    <property type="protein sequence ID" value="MBO8475165.1"/>
    <property type="molecule type" value="Genomic_DNA"/>
</dbReference>
<accession>A0A9D9IMV3</accession>
<keyword evidence="1" id="KW-0472">Membrane</keyword>
<proteinExistence type="predicted"/>
<protein>
    <submittedName>
        <fullName evidence="2">Uncharacterized protein</fullName>
    </submittedName>
</protein>
<evidence type="ECO:0000313" key="3">
    <source>
        <dbReference type="Proteomes" id="UP000823757"/>
    </source>
</evidence>
<feature type="transmembrane region" description="Helical" evidence="1">
    <location>
        <begin position="6"/>
        <end position="23"/>
    </location>
</feature>
<evidence type="ECO:0000256" key="1">
    <source>
        <dbReference type="SAM" id="Phobius"/>
    </source>
</evidence>
<name>A0A9D9IMV3_9BACT</name>